<evidence type="ECO:0000256" key="1">
    <source>
        <dbReference type="ARBA" id="ARBA00022729"/>
    </source>
</evidence>
<evidence type="ECO:0000259" key="3">
    <source>
        <dbReference type="Pfam" id="PF16656"/>
    </source>
</evidence>
<evidence type="ECO:0000313" key="5">
    <source>
        <dbReference type="Proteomes" id="UP001156666"/>
    </source>
</evidence>
<dbReference type="Pfam" id="PF16656">
    <property type="entry name" value="Pur_ac_phosph_N"/>
    <property type="match status" value="1"/>
</dbReference>
<dbReference type="InterPro" id="IPR029052">
    <property type="entry name" value="Metallo-depent_PP-like"/>
</dbReference>
<dbReference type="InterPro" id="IPR008963">
    <property type="entry name" value="Purple_acid_Pase-like_N"/>
</dbReference>
<protein>
    <recommendedName>
        <fullName evidence="6">Phosphohydrolase</fullName>
    </recommendedName>
</protein>
<dbReference type="SUPFAM" id="SSF49363">
    <property type="entry name" value="Purple acid phosphatase, N-terminal domain"/>
    <property type="match status" value="1"/>
</dbReference>
<dbReference type="InterPro" id="IPR015914">
    <property type="entry name" value="PAPs_N"/>
</dbReference>
<feature type="domain" description="Purple acid phosphatase N-terminal" evidence="3">
    <location>
        <begin position="26"/>
        <end position="106"/>
    </location>
</feature>
<reference evidence="4" key="2">
    <citation type="submission" date="2023-01" db="EMBL/GenBank/DDBJ databases">
        <title>Draft genome sequence of Portibacter lacus strain NBRC 108769.</title>
        <authorList>
            <person name="Sun Q."/>
            <person name="Mori K."/>
        </authorList>
    </citation>
    <scope>NUCLEOTIDE SEQUENCE</scope>
    <source>
        <strain evidence="4">NBRC 108769</strain>
    </source>
</reference>
<dbReference type="GO" id="GO:0046872">
    <property type="term" value="F:metal ion binding"/>
    <property type="evidence" value="ECO:0007669"/>
    <property type="project" value="InterPro"/>
</dbReference>
<proteinExistence type="predicted"/>
<organism evidence="4 5">
    <name type="scientific">Portibacter lacus</name>
    <dbReference type="NCBI Taxonomy" id="1099794"/>
    <lineage>
        <taxon>Bacteria</taxon>
        <taxon>Pseudomonadati</taxon>
        <taxon>Bacteroidota</taxon>
        <taxon>Saprospiria</taxon>
        <taxon>Saprospirales</taxon>
        <taxon>Haliscomenobacteraceae</taxon>
        <taxon>Portibacter</taxon>
    </lineage>
</organism>
<dbReference type="PANTHER" id="PTHR22953:SF153">
    <property type="entry name" value="PURPLE ACID PHOSPHATASE"/>
    <property type="match status" value="1"/>
</dbReference>
<dbReference type="RefSeq" id="WP_235290938.1">
    <property type="nucleotide sequence ID" value="NZ_BSOH01000007.1"/>
</dbReference>
<dbReference type="SUPFAM" id="SSF56300">
    <property type="entry name" value="Metallo-dependent phosphatases"/>
    <property type="match status" value="1"/>
</dbReference>
<comment type="caution">
    <text evidence="4">The sequence shown here is derived from an EMBL/GenBank/DDBJ whole genome shotgun (WGS) entry which is preliminary data.</text>
</comment>
<dbReference type="InterPro" id="IPR039331">
    <property type="entry name" value="PAPs-like"/>
</dbReference>
<keyword evidence="1" id="KW-0732">Signal</keyword>
<evidence type="ECO:0008006" key="6">
    <source>
        <dbReference type="Google" id="ProtNLM"/>
    </source>
</evidence>
<evidence type="ECO:0000259" key="2">
    <source>
        <dbReference type="Pfam" id="PF00149"/>
    </source>
</evidence>
<dbReference type="PANTHER" id="PTHR22953">
    <property type="entry name" value="ACID PHOSPHATASE RELATED"/>
    <property type="match status" value="1"/>
</dbReference>
<sequence length="528" mass="61783">MNKIVIVVLVFMQVTYLNAQKILPYLQACTEQSIWINWKTEVEKDAYVVYGLSKDNMEYKAEGLSEKLDSNYIWHSVQLLELEPNTRYFYKVYAGEEQSEMYEFKTFPSQEEQNGHFRFVVLGDHQVMADDRYEKLVSACKRKITELYGEDITNKVSLIINDGDQVDVGGDLNQYQELHFKQGSALNTILPSMTVIGNHEYYKDKKLFNYFSHFKYEDLAYQGMYGTDGEHYYAFQASSILFLMLDSNQSWDRQAEWVKEIVEKAEQDEEVKWIVTVAHHPIMAEQYIDDVSTFMRDAVIPELVKSKKSILFIAGHHHLYHRGQLNNDNLFHIISGGASWDQRWGQSEEKDLEEVQKTIDQFNYQIVDVNLEEETMDVYTYSIGNKDLDIDNQLIDHFFKKIGISKPSTPQIKSISENENDGIIIIESTSYKGEIPLNSTEFLIAKDADFKEVVLRNKRDFENLFGSSGPPLWETIDLNENVNILEWEIKNLLTEGSYYVKVRHRDQNLNWSEWSEVKNIKVKNDRKF</sequence>
<name>A0AA37SQA9_9BACT</name>
<feature type="domain" description="Calcineurin-like phosphoesterase" evidence="2">
    <location>
        <begin position="117"/>
        <end position="319"/>
    </location>
</feature>
<reference evidence="4" key="1">
    <citation type="journal article" date="2014" name="Int. J. Syst. Evol. Microbiol.">
        <title>Complete genome sequence of Corynebacterium casei LMG S-19264T (=DSM 44701T), isolated from a smear-ripened cheese.</title>
        <authorList>
            <consortium name="US DOE Joint Genome Institute (JGI-PGF)"/>
            <person name="Walter F."/>
            <person name="Albersmeier A."/>
            <person name="Kalinowski J."/>
            <person name="Ruckert C."/>
        </authorList>
    </citation>
    <scope>NUCLEOTIDE SEQUENCE</scope>
    <source>
        <strain evidence="4">NBRC 108769</strain>
    </source>
</reference>
<dbReference type="AlphaFoldDB" id="A0AA37SQA9"/>
<dbReference type="InterPro" id="IPR013783">
    <property type="entry name" value="Ig-like_fold"/>
</dbReference>
<dbReference type="Pfam" id="PF00149">
    <property type="entry name" value="Metallophos"/>
    <property type="match status" value="1"/>
</dbReference>
<gene>
    <name evidence="4" type="ORF">GCM10007940_14960</name>
</gene>
<dbReference type="Gene3D" id="2.60.40.380">
    <property type="entry name" value="Purple acid phosphatase-like, N-terminal"/>
    <property type="match status" value="1"/>
</dbReference>
<accession>A0AA37SQA9</accession>
<dbReference type="EMBL" id="BSOH01000007">
    <property type="protein sequence ID" value="GLR16881.1"/>
    <property type="molecule type" value="Genomic_DNA"/>
</dbReference>
<dbReference type="Gene3D" id="2.60.40.10">
    <property type="entry name" value="Immunoglobulins"/>
    <property type="match status" value="1"/>
</dbReference>
<dbReference type="GO" id="GO:0003993">
    <property type="term" value="F:acid phosphatase activity"/>
    <property type="evidence" value="ECO:0007669"/>
    <property type="project" value="InterPro"/>
</dbReference>
<keyword evidence="5" id="KW-1185">Reference proteome</keyword>
<dbReference type="InterPro" id="IPR004843">
    <property type="entry name" value="Calcineurin-like_PHP"/>
</dbReference>
<dbReference type="Proteomes" id="UP001156666">
    <property type="component" value="Unassembled WGS sequence"/>
</dbReference>
<evidence type="ECO:0000313" key="4">
    <source>
        <dbReference type="EMBL" id="GLR16881.1"/>
    </source>
</evidence>
<dbReference type="Gene3D" id="3.60.21.10">
    <property type="match status" value="1"/>
</dbReference>